<proteinExistence type="predicted"/>
<dbReference type="EMBL" id="CM029045">
    <property type="protein sequence ID" value="KAG2602165.1"/>
    <property type="molecule type" value="Genomic_DNA"/>
</dbReference>
<comment type="caution">
    <text evidence="2">The sequence shown here is derived from an EMBL/GenBank/DDBJ whole genome shotgun (WGS) entry which is preliminary data.</text>
</comment>
<dbReference type="AlphaFoldDB" id="A0A8T0SYQ7"/>
<name>A0A8T0SYQ7_PANVG</name>
<gene>
    <name evidence="2" type="ORF">PVAP13_5KG648914</name>
</gene>
<feature type="compositionally biased region" description="Basic and acidic residues" evidence="1">
    <location>
        <begin position="55"/>
        <end position="65"/>
    </location>
</feature>
<feature type="region of interest" description="Disordered" evidence="1">
    <location>
        <begin position="1"/>
        <end position="71"/>
    </location>
</feature>
<evidence type="ECO:0000313" key="2">
    <source>
        <dbReference type="EMBL" id="KAG2602165.1"/>
    </source>
</evidence>
<evidence type="ECO:0000313" key="3">
    <source>
        <dbReference type="Proteomes" id="UP000823388"/>
    </source>
</evidence>
<reference evidence="2" key="1">
    <citation type="submission" date="2020-05" db="EMBL/GenBank/DDBJ databases">
        <title>WGS assembly of Panicum virgatum.</title>
        <authorList>
            <person name="Lovell J.T."/>
            <person name="Jenkins J."/>
            <person name="Shu S."/>
            <person name="Juenger T.E."/>
            <person name="Schmutz J."/>
        </authorList>
    </citation>
    <scope>NUCLEOTIDE SEQUENCE</scope>
    <source>
        <strain evidence="2">AP13</strain>
    </source>
</reference>
<evidence type="ECO:0000256" key="1">
    <source>
        <dbReference type="SAM" id="MobiDB-lite"/>
    </source>
</evidence>
<feature type="region of interest" description="Disordered" evidence="1">
    <location>
        <begin position="210"/>
        <end position="243"/>
    </location>
</feature>
<feature type="region of interest" description="Disordered" evidence="1">
    <location>
        <begin position="139"/>
        <end position="174"/>
    </location>
</feature>
<dbReference type="Proteomes" id="UP000823388">
    <property type="component" value="Chromosome 5K"/>
</dbReference>
<sequence>MPAPSLESGGTPPARAPRAHETRAGHGPPGTRTTRLRAGRRPSAGRSTARRARERRAGAWRREQQQPEGRAGRARGLLWGYGLQSTSAGWCGCAPRTTLARRVRRRPPGPGGHMARVRAVAPRPFWLQCAMATRRVQARNGKPAGSAGVGTQDTAGGQKRGQGGITVAPGHKQARNTRSQWKQALGPSHARGQAATDVAWRGQGRHAALRDAVTASRKQAASPRGGGGRRTGKRSGVRSGKVAPDRIEICRNRQLANGTNPSRFWVLAETGFNYHISSQPLIRSLHFPLVCPPLPRPAVPLEV</sequence>
<accession>A0A8T0SYQ7</accession>
<keyword evidence="3" id="KW-1185">Reference proteome</keyword>
<organism evidence="2 3">
    <name type="scientific">Panicum virgatum</name>
    <name type="common">Blackwell switchgrass</name>
    <dbReference type="NCBI Taxonomy" id="38727"/>
    <lineage>
        <taxon>Eukaryota</taxon>
        <taxon>Viridiplantae</taxon>
        <taxon>Streptophyta</taxon>
        <taxon>Embryophyta</taxon>
        <taxon>Tracheophyta</taxon>
        <taxon>Spermatophyta</taxon>
        <taxon>Magnoliopsida</taxon>
        <taxon>Liliopsida</taxon>
        <taxon>Poales</taxon>
        <taxon>Poaceae</taxon>
        <taxon>PACMAD clade</taxon>
        <taxon>Panicoideae</taxon>
        <taxon>Panicodae</taxon>
        <taxon>Paniceae</taxon>
        <taxon>Panicinae</taxon>
        <taxon>Panicum</taxon>
        <taxon>Panicum sect. Hiantes</taxon>
    </lineage>
</organism>
<protein>
    <submittedName>
        <fullName evidence="2">Uncharacterized protein</fullName>
    </submittedName>
</protein>